<evidence type="ECO:0000256" key="2">
    <source>
        <dbReference type="SAM" id="MobiDB-lite"/>
    </source>
</evidence>
<dbReference type="SMART" id="SM00015">
    <property type="entry name" value="IQ"/>
    <property type="match status" value="4"/>
</dbReference>
<evidence type="ECO:0000256" key="1">
    <source>
        <dbReference type="SAM" id="Coils"/>
    </source>
</evidence>
<comment type="caution">
    <text evidence="5">The sequence shown here is derived from an EMBL/GenBank/DDBJ whole genome shotgun (WGS) entry which is preliminary data.</text>
</comment>
<evidence type="ECO:0000313" key="6">
    <source>
        <dbReference type="Proteomes" id="UP001217089"/>
    </source>
</evidence>
<dbReference type="InterPro" id="IPR036020">
    <property type="entry name" value="WW_dom_sf"/>
</dbReference>
<evidence type="ECO:0000259" key="4">
    <source>
        <dbReference type="PROSITE" id="PS50020"/>
    </source>
</evidence>
<dbReference type="CDD" id="cd00201">
    <property type="entry name" value="WW"/>
    <property type="match status" value="1"/>
</dbReference>
<dbReference type="Gene3D" id="2.20.70.10">
    <property type="match status" value="1"/>
</dbReference>
<dbReference type="PROSITE" id="PS50096">
    <property type="entry name" value="IQ"/>
    <property type="match status" value="4"/>
</dbReference>
<keyword evidence="6" id="KW-1185">Reference proteome</keyword>
<dbReference type="EMBL" id="JARBDR010000903">
    <property type="protein sequence ID" value="KAJ8304635.1"/>
    <property type="molecule type" value="Genomic_DNA"/>
</dbReference>
<dbReference type="SMART" id="SM00456">
    <property type="entry name" value="WW"/>
    <property type="match status" value="1"/>
</dbReference>
<dbReference type="PROSITE" id="PS50018">
    <property type="entry name" value="RAS_GTPASE_ACTIV_2"/>
    <property type="match status" value="1"/>
</dbReference>
<protein>
    <recommendedName>
        <fullName evidence="7">Ras GTPase-activating-like protein IQGAP1</fullName>
    </recommendedName>
</protein>
<dbReference type="PANTHER" id="PTHR14149">
    <property type="entry name" value="RAS GTPASE-ACTIVATING PROTEIN WITH IQ MOTIF"/>
    <property type="match status" value="1"/>
</dbReference>
<dbReference type="CDD" id="cd05127">
    <property type="entry name" value="RasGAP_IQGAP_like"/>
    <property type="match status" value="1"/>
</dbReference>
<proteinExistence type="predicted"/>
<dbReference type="Gene3D" id="1.10.506.10">
    <property type="entry name" value="GTPase Activation - p120gap, domain 1"/>
    <property type="match status" value="1"/>
</dbReference>
<dbReference type="InterPro" id="IPR000048">
    <property type="entry name" value="IQ_motif_EF-hand-BS"/>
</dbReference>
<feature type="domain" description="WW" evidence="4">
    <location>
        <begin position="456"/>
        <end position="489"/>
    </location>
</feature>
<feature type="domain" description="Ras-GAP" evidence="3">
    <location>
        <begin position="787"/>
        <end position="1007"/>
    </location>
</feature>
<evidence type="ECO:0008006" key="7">
    <source>
        <dbReference type="Google" id="ProtNLM"/>
    </source>
</evidence>
<dbReference type="InterPro" id="IPR008936">
    <property type="entry name" value="Rho_GTPase_activation_prot"/>
</dbReference>
<dbReference type="SUPFAM" id="SSF48350">
    <property type="entry name" value="GTPase activation domain, GAP"/>
    <property type="match status" value="1"/>
</dbReference>
<dbReference type="PANTHER" id="PTHR14149:SF14">
    <property type="entry name" value="CALPONIN-HOMOLOGY (CH) DOMAIN-CONTAINING PROTEIN"/>
    <property type="match status" value="1"/>
</dbReference>
<sequence length="1257" mass="142861">MKPLTRRIPEETMTALRNPSAMLVNISDSAAEDYQALLFEAKNTKAEIARNKSLDPEFEHDVYDELLTQAEIQGNLKKVNTIRALDKLNDALLKTDKDLLLKALKSKHLGLKNVNDDNIDNYMIRLQEIKETKQNNNHGEETTLERDEVQAAVNAGNLDADVEYQKSQCVISINSAIDSGDMEQLMKALSSPSAKLPPVYDFAGSLYMEEFQNMKTEKQTDLDYDEIFAAIKVLSAVAAINKAVEVGDPEATLQTLCDPEACIPNLDEHNSEKYQKALAASKNTKLGSSCDLLTHFEICSCVDQVNAQVQEEHERVVAIGTINDAVDSGDPKQTIKALMAPAAKLEDIKEEEGYHYHVLLVREKTKKSEEAGDEGVVLWVEDIQSAVKTGNRDAEEGLKLSNGVEAVNKSIESGDSEALINALVAQDLNLHSVIPDCKQQYMDSLVDFRKDKSSQGEVGSGWVMNRIKDGSKFFYNVHTKEYSWTRPDDVVKDNGILTKEEIQKVVTEVTAAHDRELLFQANENLIVKIQSHVRGYQARKNYKERISFMKKQLPAIITIQSHFKGSKQRKKYRERRDFLRNNTDAIIKVQAMIRMHIAMKKFRDRLKYFKDHEDAVVKIQAFVRSNKAKHDYRALMHEENPPLNVVQRFVHLLDASDVDYSEEIELQKLRKQVVTEIRSNQQLENDLDQMDIKIGLLIKNRISLQDVVFHDKKLAKHKEESVSVPKGLKALSKDCHDKLEAYQHLFYLLQTNPTYLAKLIFEMPQSKTTKFMESVIYSLFNYGSDQREEFLLTRLFKVALEEEVSSRVDKMSDFVTGNPLVVKMIVGFNRNQRGQNSLREMLNPLICEVIEDKNLRINTNPVEVYKVWVNKMESDTGQTSGLPYDVTTEQALEREEVKKLVDLSIERLQQITDKFLSTILASLDKIPYGMRYLAKVLRSALMTKFPEAPEKDVLKIVGNLLYYRYINSAIVAPDAFDIINVGADKQLTNDQRRNLGSVAKILQFAASNKGFGGDSSYLACMNTYIREAHEKFKQYCIAACEVEEPEVRYNVDQYSDVVMISKPVIFISVQEVCDTHQLLLNHQDQIAPDNGDPIHELLEDLGEVPTVDELLGVELPGDEKLQEQQRGLLGKTEISLTLNNKFEVPEDDQADIQQLLTRTKRLVVDVIACEPGESLVEILENQASDEQEEIHQALIKKRDLRDKKMAEGKNSGLVRQAVYVRGYEDAFESDENQNKEEFTEFRTSRGCESEEPVSRSS</sequence>
<dbReference type="Pfam" id="PF00612">
    <property type="entry name" value="IQ"/>
    <property type="match status" value="4"/>
</dbReference>
<dbReference type="InterPro" id="IPR001936">
    <property type="entry name" value="RasGAP_dom"/>
</dbReference>
<dbReference type="PROSITE" id="PS50020">
    <property type="entry name" value="WW_DOMAIN_2"/>
    <property type="match status" value="1"/>
</dbReference>
<feature type="coiled-coil region" evidence="1">
    <location>
        <begin position="666"/>
        <end position="700"/>
    </location>
</feature>
<name>A0ABQ9EMJ8_TEGGR</name>
<dbReference type="Pfam" id="PF00616">
    <property type="entry name" value="RasGAP"/>
    <property type="match status" value="1"/>
</dbReference>
<dbReference type="Proteomes" id="UP001217089">
    <property type="component" value="Unassembled WGS sequence"/>
</dbReference>
<evidence type="ECO:0000313" key="5">
    <source>
        <dbReference type="EMBL" id="KAJ8304635.1"/>
    </source>
</evidence>
<keyword evidence="1" id="KW-0175">Coiled coil</keyword>
<dbReference type="InterPro" id="IPR027417">
    <property type="entry name" value="P-loop_NTPase"/>
</dbReference>
<gene>
    <name evidence="5" type="ORF">KUTeg_018218</name>
</gene>
<dbReference type="Gene3D" id="1.20.5.190">
    <property type="match status" value="2"/>
</dbReference>
<reference evidence="5 6" key="1">
    <citation type="submission" date="2022-12" db="EMBL/GenBank/DDBJ databases">
        <title>Chromosome-level genome of Tegillarca granosa.</title>
        <authorList>
            <person name="Kim J."/>
        </authorList>
    </citation>
    <scope>NUCLEOTIDE SEQUENCE [LARGE SCALE GENOMIC DNA]</scope>
    <source>
        <strain evidence="5">Teg-2019</strain>
        <tissue evidence="5">Adductor muscle</tissue>
    </source>
</reference>
<evidence type="ECO:0000259" key="3">
    <source>
        <dbReference type="PROSITE" id="PS50018"/>
    </source>
</evidence>
<accession>A0ABQ9EMJ8</accession>
<feature type="region of interest" description="Disordered" evidence="2">
    <location>
        <begin position="1229"/>
        <end position="1257"/>
    </location>
</feature>
<feature type="coiled-coil region" evidence="1">
    <location>
        <begin position="1176"/>
        <end position="1203"/>
    </location>
</feature>
<organism evidence="5 6">
    <name type="scientific">Tegillarca granosa</name>
    <name type="common">Malaysian cockle</name>
    <name type="synonym">Anadara granosa</name>
    <dbReference type="NCBI Taxonomy" id="220873"/>
    <lineage>
        <taxon>Eukaryota</taxon>
        <taxon>Metazoa</taxon>
        <taxon>Spiralia</taxon>
        <taxon>Lophotrochozoa</taxon>
        <taxon>Mollusca</taxon>
        <taxon>Bivalvia</taxon>
        <taxon>Autobranchia</taxon>
        <taxon>Pteriomorphia</taxon>
        <taxon>Arcoida</taxon>
        <taxon>Arcoidea</taxon>
        <taxon>Arcidae</taxon>
        <taxon>Tegillarca</taxon>
    </lineage>
</organism>
<dbReference type="SUPFAM" id="SSF52540">
    <property type="entry name" value="P-loop containing nucleoside triphosphate hydrolases"/>
    <property type="match status" value="1"/>
</dbReference>
<feature type="compositionally biased region" description="Basic and acidic residues" evidence="2">
    <location>
        <begin position="1232"/>
        <end position="1248"/>
    </location>
</feature>
<dbReference type="InterPro" id="IPR001202">
    <property type="entry name" value="WW_dom"/>
</dbReference>
<dbReference type="SUPFAM" id="SSF51045">
    <property type="entry name" value="WW domain"/>
    <property type="match status" value="1"/>
</dbReference>
<dbReference type="SMART" id="SM00323">
    <property type="entry name" value="RasGAP"/>
    <property type="match status" value="1"/>
</dbReference>